<feature type="region of interest" description="Disordered" evidence="1">
    <location>
        <begin position="1"/>
        <end position="272"/>
    </location>
</feature>
<sequence length="306" mass="31905">MAPRSTPMPTPAFRPRSSSGTNLVSRKPEYDKRKSRDDLYLMTMTSQKQSFKPFHVPIRSTSPTHDSGSLSNRNPPAGPGVSSNSTSSHPVHPGGQDPVAIGMALGSPAHPHAGHSLSPMNARRPSQPGYKQSPLGHSKSPLSHLQSPLGSTRSSPTPRLENGQTPALTSSSLSAWTPGSTPASAQAPIIEVQEHMDDPSKAKGKKWGIFRSKSKRGNNYPHPLNHAATAPVGTGPFDAMKPGASFPGGGVGRSDSSANQANATAESRAAAGQGTGYASYAAALYAEARDGSSKPFCIFGGPSARR</sequence>
<dbReference type="EMBL" id="CABFNQ020000444">
    <property type="protein sequence ID" value="CAH0015599.1"/>
    <property type="molecule type" value="Genomic_DNA"/>
</dbReference>
<name>A0A9N9UZ32_9HYPO</name>
<dbReference type="AlphaFoldDB" id="A0A9N9UZ32"/>
<evidence type="ECO:0000256" key="1">
    <source>
        <dbReference type="SAM" id="MobiDB-lite"/>
    </source>
</evidence>
<proteinExistence type="predicted"/>
<evidence type="ECO:0000313" key="3">
    <source>
        <dbReference type="Proteomes" id="UP000696573"/>
    </source>
</evidence>
<evidence type="ECO:0000313" key="2">
    <source>
        <dbReference type="EMBL" id="CAH0015599.1"/>
    </source>
</evidence>
<feature type="compositionally biased region" description="Basic residues" evidence="1">
    <location>
        <begin position="202"/>
        <end position="216"/>
    </location>
</feature>
<feature type="compositionally biased region" description="Polar residues" evidence="1">
    <location>
        <begin position="254"/>
        <end position="265"/>
    </location>
</feature>
<reference evidence="2" key="1">
    <citation type="submission" date="2021-10" db="EMBL/GenBank/DDBJ databases">
        <authorList>
            <person name="Piombo E."/>
        </authorList>
    </citation>
    <scope>NUCLEOTIDE SEQUENCE</scope>
</reference>
<feature type="compositionally biased region" description="Basic and acidic residues" evidence="1">
    <location>
        <begin position="192"/>
        <end position="201"/>
    </location>
</feature>
<accession>A0A9N9UZ32</accession>
<feature type="compositionally biased region" description="Pro residues" evidence="1">
    <location>
        <begin position="1"/>
        <end position="12"/>
    </location>
</feature>
<dbReference type="OrthoDB" id="5404004at2759"/>
<dbReference type="Proteomes" id="UP000696573">
    <property type="component" value="Unassembled WGS sequence"/>
</dbReference>
<feature type="compositionally biased region" description="Basic and acidic residues" evidence="1">
    <location>
        <begin position="26"/>
        <end position="39"/>
    </location>
</feature>
<protein>
    <submittedName>
        <fullName evidence="2">Uncharacterized protein</fullName>
    </submittedName>
</protein>
<gene>
    <name evidence="2" type="ORF">CRHIZ90672A_00001446</name>
</gene>
<organism evidence="2 3">
    <name type="scientific">Clonostachys rhizophaga</name>
    <dbReference type="NCBI Taxonomy" id="160324"/>
    <lineage>
        <taxon>Eukaryota</taxon>
        <taxon>Fungi</taxon>
        <taxon>Dikarya</taxon>
        <taxon>Ascomycota</taxon>
        <taxon>Pezizomycotina</taxon>
        <taxon>Sordariomycetes</taxon>
        <taxon>Hypocreomycetidae</taxon>
        <taxon>Hypocreales</taxon>
        <taxon>Bionectriaceae</taxon>
        <taxon>Clonostachys</taxon>
    </lineage>
</organism>
<keyword evidence="3" id="KW-1185">Reference proteome</keyword>
<feature type="compositionally biased region" description="Polar residues" evidence="1">
    <location>
        <begin position="59"/>
        <end position="74"/>
    </location>
</feature>
<feature type="compositionally biased region" description="Polar residues" evidence="1">
    <location>
        <begin position="140"/>
        <end position="184"/>
    </location>
</feature>
<comment type="caution">
    <text evidence="2">The sequence shown here is derived from an EMBL/GenBank/DDBJ whole genome shotgun (WGS) entry which is preliminary data.</text>
</comment>